<dbReference type="PRINTS" id="PR00237">
    <property type="entry name" value="GPCRRHODOPSN"/>
</dbReference>
<organism evidence="10 11">
    <name type="scientific">Erpetoichthys calabaricus</name>
    <name type="common">Rope fish</name>
    <name type="synonym">Calamoichthys calabaricus</name>
    <dbReference type="NCBI Taxonomy" id="27687"/>
    <lineage>
        <taxon>Eukaryota</taxon>
        <taxon>Metazoa</taxon>
        <taxon>Chordata</taxon>
        <taxon>Craniata</taxon>
        <taxon>Vertebrata</taxon>
        <taxon>Euteleostomi</taxon>
        <taxon>Actinopterygii</taxon>
        <taxon>Polypteriformes</taxon>
        <taxon>Polypteridae</taxon>
        <taxon>Erpetoichthys</taxon>
    </lineage>
</organism>
<evidence type="ECO:0000313" key="11">
    <source>
        <dbReference type="Proteomes" id="UP000694620"/>
    </source>
</evidence>
<dbReference type="GeneTree" id="ENSGT01130000278323"/>
<sequence>MNITNSPEDNSKEYWVLLVIMHFIILVVGFLGNAFVLAVYTCSRKPLCTMDAYLINLSVSDLLLAFTCLFYLTSLIDKWIFGEAMCKIISLLNETVFTSSMFTVACIACDQYFATVKSSSCPIRKNAVPTYIKVMLPIIWLLSLLIGIPDYFVYEEETTNATTQCNISLDLLTKQEYYMILVLQVTFPFFIPLIAILFCYVAILFKVRSTSILQKRRVYKTVLGLISVFLLLEAPYHICIFMEIITISTTWDEITFLLAAFSSCIHPFLYALLWKKFRKRVIKITPSFAKNGKTLKKLETACFGTTGLQVNLPPQQYYSVMTVAVSCSLHDLT</sequence>
<feature type="transmembrane region" description="Helical" evidence="8">
    <location>
        <begin position="222"/>
        <end position="248"/>
    </location>
</feature>
<dbReference type="InterPro" id="IPR000276">
    <property type="entry name" value="GPCR_Rhodpsn"/>
</dbReference>
<reference evidence="10" key="3">
    <citation type="submission" date="2025-09" db="UniProtKB">
        <authorList>
            <consortium name="Ensembl"/>
        </authorList>
    </citation>
    <scope>IDENTIFICATION</scope>
</reference>
<dbReference type="InterPro" id="IPR050119">
    <property type="entry name" value="CCR1-9-like"/>
</dbReference>
<dbReference type="Gene3D" id="1.20.1070.10">
    <property type="entry name" value="Rhodopsin 7-helix transmembrane proteins"/>
    <property type="match status" value="1"/>
</dbReference>
<dbReference type="Ensembl" id="ENSECRT00000005926.1">
    <property type="protein sequence ID" value="ENSECRP00000005828.1"/>
    <property type="gene ID" value="ENSECRG00000003904.1"/>
</dbReference>
<feature type="transmembrane region" description="Helical" evidence="8">
    <location>
        <begin position="14"/>
        <end position="40"/>
    </location>
</feature>
<keyword evidence="11" id="KW-1185">Reference proteome</keyword>
<keyword evidence="3 8" id="KW-1133">Transmembrane helix</keyword>
<keyword evidence="7" id="KW-0807">Transducer</keyword>
<dbReference type="GO" id="GO:0006955">
    <property type="term" value="P:immune response"/>
    <property type="evidence" value="ECO:0007669"/>
    <property type="project" value="TreeGrafter"/>
</dbReference>
<evidence type="ECO:0000256" key="7">
    <source>
        <dbReference type="ARBA" id="ARBA00023224"/>
    </source>
</evidence>
<dbReference type="GO" id="GO:0019722">
    <property type="term" value="P:calcium-mediated signaling"/>
    <property type="evidence" value="ECO:0007669"/>
    <property type="project" value="TreeGrafter"/>
</dbReference>
<evidence type="ECO:0000256" key="6">
    <source>
        <dbReference type="ARBA" id="ARBA00023170"/>
    </source>
</evidence>
<dbReference type="PROSITE" id="PS50262">
    <property type="entry name" value="G_PROTEIN_RECEP_F1_2"/>
    <property type="match status" value="1"/>
</dbReference>
<dbReference type="Proteomes" id="UP000694620">
    <property type="component" value="Chromosome 6"/>
</dbReference>
<dbReference type="GO" id="GO:0007204">
    <property type="term" value="P:positive regulation of cytosolic calcium ion concentration"/>
    <property type="evidence" value="ECO:0007669"/>
    <property type="project" value="TreeGrafter"/>
</dbReference>
<feature type="transmembrane region" description="Helical" evidence="8">
    <location>
        <begin position="177"/>
        <end position="201"/>
    </location>
</feature>
<reference evidence="10" key="1">
    <citation type="submission" date="2021-06" db="EMBL/GenBank/DDBJ databases">
        <authorList>
            <consortium name="Wellcome Sanger Institute Data Sharing"/>
        </authorList>
    </citation>
    <scope>NUCLEOTIDE SEQUENCE [LARGE SCALE GENOMIC DNA]</scope>
</reference>
<evidence type="ECO:0000256" key="3">
    <source>
        <dbReference type="ARBA" id="ARBA00022989"/>
    </source>
</evidence>
<dbReference type="PANTHER" id="PTHR10489">
    <property type="entry name" value="CELL ADHESION MOLECULE"/>
    <property type="match status" value="1"/>
</dbReference>
<feature type="transmembrane region" description="Helical" evidence="8">
    <location>
        <begin position="52"/>
        <end position="76"/>
    </location>
</feature>
<keyword evidence="2 8" id="KW-0812">Transmembrane</keyword>
<dbReference type="InterPro" id="IPR017452">
    <property type="entry name" value="GPCR_Rhodpsn_7TM"/>
</dbReference>
<name>A0A8C4RRY2_ERPCA</name>
<comment type="subcellular location">
    <subcellularLocation>
        <location evidence="1">Membrane</location>
        <topology evidence="1">Multi-pass membrane protein</topology>
    </subcellularLocation>
</comment>
<protein>
    <recommendedName>
        <fullName evidence="9">G-protein coupled receptors family 1 profile domain-containing protein</fullName>
    </recommendedName>
</protein>
<evidence type="ECO:0000313" key="10">
    <source>
        <dbReference type="Ensembl" id="ENSECRP00000005828.1"/>
    </source>
</evidence>
<keyword evidence="6" id="KW-0675">Receptor</keyword>
<dbReference type="GO" id="GO:0009897">
    <property type="term" value="C:external side of plasma membrane"/>
    <property type="evidence" value="ECO:0007669"/>
    <property type="project" value="TreeGrafter"/>
</dbReference>
<dbReference type="SUPFAM" id="SSF81321">
    <property type="entry name" value="Family A G protein-coupled receptor-like"/>
    <property type="match status" value="1"/>
</dbReference>
<evidence type="ECO:0000256" key="1">
    <source>
        <dbReference type="ARBA" id="ARBA00004141"/>
    </source>
</evidence>
<dbReference type="GO" id="GO:0016493">
    <property type="term" value="F:C-C chemokine receptor activity"/>
    <property type="evidence" value="ECO:0007669"/>
    <property type="project" value="TreeGrafter"/>
</dbReference>
<accession>A0A8C4RRY2</accession>
<dbReference type="AlphaFoldDB" id="A0A8C4RRY2"/>
<evidence type="ECO:0000256" key="5">
    <source>
        <dbReference type="ARBA" id="ARBA00023136"/>
    </source>
</evidence>
<feature type="transmembrane region" description="Helical" evidence="8">
    <location>
        <begin position="134"/>
        <end position="154"/>
    </location>
</feature>
<reference evidence="10" key="2">
    <citation type="submission" date="2025-08" db="UniProtKB">
        <authorList>
            <consortium name="Ensembl"/>
        </authorList>
    </citation>
    <scope>IDENTIFICATION</scope>
</reference>
<dbReference type="GO" id="GO:0060326">
    <property type="term" value="P:cell chemotaxis"/>
    <property type="evidence" value="ECO:0007669"/>
    <property type="project" value="TreeGrafter"/>
</dbReference>
<keyword evidence="4" id="KW-0297">G-protein coupled receptor</keyword>
<keyword evidence="5 8" id="KW-0472">Membrane</keyword>
<dbReference type="Pfam" id="PF00001">
    <property type="entry name" value="7tm_1"/>
    <property type="match status" value="1"/>
</dbReference>
<evidence type="ECO:0000256" key="8">
    <source>
        <dbReference type="SAM" id="Phobius"/>
    </source>
</evidence>
<feature type="transmembrane region" description="Helical" evidence="8">
    <location>
        <begin position="254"/>
        <end position="273"/>
    </location>
</feature>
<feature type="domain" description="G-protein coupled receptors family 1 profile" evidence="9">
    <location>
        <begin position="32"/>
        <end position="270"/>
    </location>
</feature>
<dbReference type="GO" id="GO:0019957">
    <property type="term" value="F:C-C chemokine binding"/>
    <property type="evidence" value="ECO:0007669"/>
    <property type="project" value="TreeGrafter"/>
</dbReference>
<feature type="transmembrane region" description="Helical" evidence="8">
    <location>
        <begin position="96"/>
        <end position="113"/>
    </location>
</feature>
<proteinExistence type="predicted"/>
<evidence type="ECO:0000256" key="2">
    <source>
        <dbReference type="ARBA" id="ARBA00022692"/>
    </source>
</evidence>
<dbReference type="PANTHER" id="PTHR10489:SF932">
    <property type="entry name" value="G-PROTEIN COUPLED RECEPTORS FAMILY 1 PROFILE DOMAIN-CONTAINING PROTEIN"/>
    <property type="match status" value="1"/>
</dbReference>
<evidence type="ECO:0000256" key="4">
    <source>
        <dbReference type="ARBA" id="ARBA00023040"/>
    </source>
</evidence>
<evidence type="ECO:0000259" key="9">
    <source>
        <dbReference type="PROSITE" id="PS50262"/>
    </source>
</evidence>